<evidence type="ECO:0000259" key="3">
    <source>
        <dbReference type="Pfam" id="PF08279"/>
    </source>
</evidence>
<comment type="caution">
    <text evidence="4">The sequence shown here is derived from an EMBL/GenBank/DDBJ whole genome shotgun (WGS) entry which is preliminary data.</text>
</comment>
<dbReference type="InterPro" id="IPR013196">
    <property type="entry name" value="HTH_11"/>
</dbReference>
<gene>
    <name evidence="4" type="ORF">FD16_GL001970</name>
</gene>
<dbReference type="Gene3D" id="1.10.10.10">
    <property type="entry name" value="Winged helix-like DNA-binding domain superfamily/Winged helix DNA-binding domain"/>
    <property type="match status" value="1"/>
</dbReference>
<evidence type="ECO:0000313" key="5">
    <source>
        <dbReference type="Proteomes" id="UP000051820"/>
    </source>
</evidence>
<dbReference type="eggNOG" id="COG1827">
    <property type="taxonomic scope" value="Bacteria"/>
</dbReference>
<dbReference type="EMBL" id="AZGF01000005">
    <property type="protein sequence ID" value="KRM12792.1"/>
    <property type="molecule type" value="Genomic_DNA"/>
</dbReference>
<dbReference type="AlphaFoldDB" id="A0A0R1W4S7"/>
<dbReference type="Proteomes" id="UP000051820">
    <property type="component" value="Unassembled WGS sequence"/>
</dbReference>
<proteinExistence type="predicted"/>
<dbReference type="Gene3D" id="3.30.1340.20">
    <property type="entry name" value="3H domain"/>
    <property type="match status" value="1"/>
</dbReference>
<dbReference type="InterPro" id="IPR004173">
    <property type="entry name" value="3H_domain"/>
</dbReference>
<feature type="domain" description="Helix-turn-helix type 11" evidence="3">
    <location>
        <begin position="7"/>
        <end position="59"/>
    </location>
</feature>
<dbReference type="SUPFAM" id="SSF46785">
    <property type="entry name" value="Winged helix' DNA-binding domain"/>
    <property type="match status" value="1"/>
</dbReference>
<dbReference type="PIRSF" id="PIRSF037847">
    <property type="entry name" value="NiaR"/>
    <property type="match status" value="1"/>
</dbReference>
<dbReference type="PANTHER" id="PTHR40068:SF1">
    <property type="entry name" value="TRANSCRIPTION REPRESSOR NIAR-RELATED"/>
    <property type="match status" value="1"/>
</dbReference>
<dbReference type="InterPro" id="IPR035922">
    <property type="entry name" value="3H_dom_sf"/>
</dbReference>
<dbReference type="PATRIC" id="fig|1423807.3.peg.2023"/>
<feature type="binding site" evidence="1">
    <location>
        <position position="142"/>
    </location>
    <ligand>
        <name>Ni(2+)</name>
        <dbReference type="ChEBI" id="CHEBI:49786"/>
    </ligand>
</feature>
<evidence type="ECO:0000256" key="1">
    <source>
        <dbReference type="PIRSR" id="PIRSR037847-1"/>
    </source>
</evidence>
<feature type="binding site" evidence="1">
    <location>
        <position position="75"/>
    </location>
    <ligand>
        <name>Ni(2+)</name>
        <dbReference type="ChEBI" id="CHEBI:49786"/>
    </ligand>
</feature>
<accession>A0A0R1W4S7</accession>
<sequence length="169" mass="19176">MINSKLRQEKIKSILLTAKQPISANFFAKQFKVSRQTIVGDIALLRAHGEVILATPTGYEYKQPDDLKFTVVCQHDLNQTSQEMLTIIRDGGTILDVSVDHPLYGQLSGQLTVRSEADVKQFMYHLRQFKGHLLSEITDGIHSHDIAVDNSEQIEKIRQDLRDIGVLYE</sequence>
<dbReference type="InterPro" id="IPR036388">
    <property type="entry name" value="WH-like_DNA-bd_sf"/>
</dbReference>
<name>A0A0R1W4S7_9LACO</name>
<protein>
    <submittedName>
        <fullName evidence="4">YrxA</fullName>
    </submittedName>
</protein>
<reference evidence="4 5" key="1">
    <citation type="journal article" date="2015" name="Genome Announc.">
        <title>Expanding the biotechnology potential of lactobacilli through comparative genomics of 213 strains and associated genera.</title>
        <authorList>
            <person name="Sun Z."/>
            <person name="Harris H.M."/>
            <person name="McCann A."/>
            <person name="Guo C."/>
            <person name="Argimon S."/>
            <person name="Zhang W."/>
            <person name="Yang X."/>
            <person name="Jeffery I.B."/>
            <person name="Cooney J.C."/>
            <person name="Kagawa T.F."/>
            <person name="Liu W."/>
            <person name="Song Y."/>
            <person name="Salvetti E."/>
            <person name="Wrobel A."/>
            <person name="Rasinkangas P."/>
            <person name="Parkhill J."/>
            <person name="Rea M.C."/>
            <person name="O'Sullivan O."/>
            <person name="Ritari J."/>
            <person name="Douillard F.P."/>
            <person name="Paul Ross R."/>
            <person name="Yang R."/>
            <person name="Briner A.E."/>
            <person name="Felis G.E."/>
            <person name="de Vos W.M."/>
            <person name="Barrangou R."/>
            <person name="Klaenhammer T.R."/>
            <person name="Caufield P.W."/>
            <person name="Cui Y."/>
            <person name="Zhang H."/>
            <person name="O'Toole P.W."/>
        </authorList>
    </citation>
    <scope>NUCLEOTIDE SEQUENCE [LARGE SCALE GENOMIC DNA]</scope>
    <source>
        <strain evidence="4 5">DSM 5007</strain>
    </source>
</reference>
<dbReference type="RefSeq" id="WP_010621944.1">
    <property type="nucleotide sequence ID" value="NZ_AZGF01000005.1"/>
</dbReference>
<dbReference type="SUPFAM" id="SSF75500">
    <property type="entry name" value="Putative transcriptional regulator TM1602, C-terminal domain"/>
    <property type="match status" value="1"/>
</dbReference>
<feature type="domain" description="3H" evidence="2">
    <location>
        <begin position="71"/>
        <end position="167"/>
    </location>
</feature>
<organism evidence="4 5">
    <name type="scientific">Paucilactobacillus suebicus DSM 5007 = KCTC 3549</name>
    <dbReference type="NCBI Taxonomy" id="1423807"/>
    <lineage>
        <taxon>Bacteria</taxon>
        <taxon>Bacillati</taxon>
        <taxon>Bacillota</taxon>
        <taxon>Bacilli</taxon>
        <taxon>Lactobacillales</taxon>
        <taxon>Lactobacillaceae</taxon>
        <taxon>Paucilactobacillus</taxon>
    </lineage>
</organism>
<keyword evidence="1" id="KW-0533">Nickel</keyword>
<keyword evidence="1" id="KW-0479">Metal-binding</keyword>
<feature type="binding site" evidence="1">
    <location>
        <position position="83"/>
    </location>
    <ligand>
        <name>Ni(2+)</name>
        <dbReference type="ChEBI" id="CHEBI:49786"/>
    </ligand>
</feature>
<dbReference type="GO" id="GO:0046872">
    <property type="term" value="F:metal ion binding"/>
    <property type="evidence" value="ECO:0007669"/>
    <property type="project" value="UniProtKB-KW"/>
</dbReference>
<feature type="binding site" evidence="1">
    <location>
        <position position="144"/>
    </location>
    <ligand>
        <name>Ni(2+)</name>
        <dbReference type="ChEBI" id="CHEBI:49786"/>
    </ligand>
</feature>
<dbReference type="Pfam" id="PF08279">
    <property type="entry name" value="HTH_11"/>
    <property type="match status" value="1"/>
</dbReference>
<dbReference type="Pfam" id="PF02829">
    <property type="entry name" value="3H"/>
    <property type="match status" value="1"/>
</dbReference>
<keyword evidence="5" id="KW-1185">Reference proteome</keyword>
<dbReference type="InterPro" id="IPR036390">
    <property type="entry name" value="WH_DNA-bd_sf"/>
</dbReference>
<dbReference type="STRING" id="1423807.FD16_GL001970"/>
<evidence type="ECO:0000313" key="4">
    <source>
        <dbReference type="EMBL" id="KRM12792.1"/>
    </source>
</evidence>
<evidence type="ECO:0000259" key="2">
    <source>
        <dbReference type="Pfam" id="PF02829"/>
    </source>
</evidence>
<dbReference type="InterPro" id="IPR026043">
    <property type="entry name" value="NadR"/>
</dbReference>
<dbReference type="OrthoDB" id="9792661at2"/>
<dbReference type="PANTHER" id="PTHR40068">
    <property type="entry name" value="TRANSCRIPTION REPRESSOR NIAR-RELATED"/>
    <property type="match status" value="1"/>
</dbReference>